<accession>A0ABR2GRR8</accession>
<protein>
    <submittedName>
        <fullName evidence="1">Uncharacterized protein</fullName>
    </submittedName>
</protein>
<proteinExistence type="predicted"/>
<evidence type="ECO:0000313" key="2">
    <source>
        <dbReference type="Proteomes" id="UP001470230"/>
    </source>
</evidence>
<reference evidence="1 2" key="1">
    <citation type="submission" date="2024-04" db="EMBL/GenBank/DDBJ databases">
        <title>Tritrichomonas musculus Genome.</title>
        <authorList>
            <person name="Alves-Ferreira E."/>
            <person name="Grigg M."/>
            <person name="Lorenzi H."/>
            <person name="Galac M."/>
        </authorList>
    </citation>
    <scope>NUCLEOTIDE SEQUENCE [LARGE SCALE GENOMIC DNA]</scope>
    <source>
        <strain evidence="1 2">EAF2021</strain>
    </source>
</reference>
<keyword evidence="2" id="KW-1185">Reference proteome</keyword>
<comment type="caution">
    <text evidence="1">The sequence shown here is derived from an EMBL/GenBank/DDBJ whole genome shotgun (WGS) entry which is preliminary data.</text>
</comment>
<sequence>MEIKEIEDVIVTYKDWKRDSYEMLVNSSLFENVRSKLFKKSNNIDDQFGNWFLNSKVTLMTRQIYEVCKAILNGDENQIESEFNILNRIINPWSDDSRYLKSFWKSFVDSDPQFSNLYKFEKHINDHLEIKDIINHCQPYYICQFEEEDNSDPPVMIKKTCIIARNVGVKTYFIERYLYSMTMVKSNEDTVKIINKIFDFITNLPFAHYTKYIYVLAGFINEILRDFRDQMNLLFLILETSENCVDLLNYDKFQSIINDRKRSESREILKEALEAADSYNKGTNAPSKLKSYINRLIEINNKTIFAPEKNGPKKQKFRIMTKGELHSNISLMNTILPALAHIDMKNISPSEHLIKAFKVLIGHKDTEYLINKDKFLEDFPSIFSFAKGSAAIKIMVIINKIEEGDDLFGLKDNSMALSLCEELSNFLSQEQNKSSYRAVIWRKIENTPESDSKPDYSMILNALIPLFEEYDKSVLDEHLFFSTEGWEDNETLPDNLEGIEAAAHFLRSYKVQGHTLFETIKLRIVTT</sequence>
<name>A0ABR2GRR8_9EUKA</name>
<evidence type="ECO:0000313" key="1">
    <source>
        <dbReference type="EMBL" id="KAK8836298.1"/>
    </source>
</evidence>
<organism evidence="1 2">
    <name type="scientific">Tritrichomonas musculus</name>
    <dbReference type="NCBI Taxonomy" id="1915356"/>
    <lineage>
        <taxon>Eukaryota</taxon>
        <taxon>Metamonada</taxon>
        <taxon>Parabasalia</taxon>
        <taxon>Tritrichomonadida</taxon>
        <taxon>Tritrichomonadidae</taxon>
        <taxon>Tritrichomonas</taxon>
    </lineage>
</organism>
<dbReference type="Proteomes" id="UP001470230">
    <property type="component" value="Unassembled WGS sequence"/>
</dbReference>
<gene>
    <name evidence="1" type="ORF">M9Y10_039632</name>
</gene>
<dbReference type="EMBL" id="JAPFFF010000066">
    <property type="protein sequence ID" value="KAK8836298.1"/>
    <property type="molecule type" value="Genomic_DNA"/>
</dbReference>